<gene>
    <name evidence="2" type="ORF">NPIL_508591</name>
</gene>
<organism evidence="2 3">
    <name type="scientific">Nephila pilipes</name>
    <name type="common">Giant wood spider</name>
    <name type="synonym">Nephila maculata</name>
    <dbReference type="NCBI Taxonomy" id="299642"/>
    <lineage>
        <taxon>Eukaryota</taxon>
        <taxon>Metazoa</taxon>
        <taxon>Ecdysozoa</taxon>
        <taxon>Arthropoda</taxon>
        <taxon>Chelicerata</taxon>
        <taxon>Arachnida</taxon>
        <taxon>Araneae</taxon>
        <taxon>Araneomorphae</taxon>
        <taxon>Entelegynae</taxon>
        <taxon>Araneoidea</taxon>
        <taxon>Nephilidae</taxon>
        <taxon>Nephila</taxon>
    </lineage>
</organism>
<dbReference type="EMBL" id="BMAW01092852">
    <property type="protein sequence ID" value="GFS57325.1"/>
    <property type="molecule type" value="Genomic_DNA"/>
</dbReference>
<accession>A0A8X6ISH3</accession>
<reference evidence="2" key="1">
    <citation type="submission" date="2020-08" db="EMBL/GenBank/DDBJ databases">
        <title>Multicomponent nature underlies the extraordinary mechanical properties of spider dragline silk.</title>
        <authorList>
            <person name="Kono N."/>
            <person name="Nakamura H."/>
            <person name="Mori M."/>
            <person name="Yoshida Y."/>
            <person name="Ohtoshi R."/>
            <person name="Malay A.D."/>
            <person name="Moran D.A.P."/>
            <person name="Tomita M."/>
            <person name="Numata K."/>
            <person name="Arakawa K."/>
        </authorList>
    </citation>
    <scope>NUCLEOTIDE SEQUENCE</scope>
</reference>
<dbReference type="Proteomes" id="UP000887013">
    <property type="component" value="Unassembled WGS sequence"/>
</dbReference>
<feature type="region of interest" description="Disordered" evidence="1">
    <location>
        <begin position="1"/>
        <end position="29"/>
    </location>
</feature>
<protein>
    <submittedName>
        <fullName evidence="2">Uncharacterized protein</fullName>
    </submittedName>
</protein>
<evidence type="ECO:0000313" key="2">
    <source>
        <dbReference type="EMBL" id="GFS57325.1"/>
    </source>
</evidence>
<sequence length="178" mass="19636">MFLDEEPNQISRSKVAGCRTSLPNHSPSDTFNGRRIAASQVPDFGIIKPYIRSSFAATQRLLRMVRLLHSHTSAPLVPFLVARPGIVRYSELSGLPSVCFPLPLDASFHWSTKTFCPWFPQGFTDLQEGDPRQTPLFSILNCPLFLFPIASSSAVSVQVGSNPVLFLLLGVHVLLRGT</sequence>
<comment type="caution">
    <text evidence="2">The sequence shown here is derived from an EMBL/GenBank/DDBJ whole genome shotgun (WGS) entry which is preliminary data.</text>
</comment>
<keyword evidence="3" id="KW-1185">Reference proteome</keyword>
<evidence type="ECO:0000313" key="3">
    <source>
        <dbReference type="Proteomes" id="UP000887013"/>
    </source>
</evidence>
<name>A0A8X6ISH3_NEPPI</name>
<evidence type="ECO:0000256" key="1">
    <source>
        <dbReference type="SAM" id="MobiDB-lite"/>
    </source>
</evidence>
<dbReference type="AlphaFoldDB" id="A0A8X6ISH3"/>
<proteinExistence type="predicted"/>